<organism evidence="5 6">
    <name type="scientific">Nematocida parisii (strain ERTm3)</name>
    <name type="common">Nematode killer fungus</name>
    <dbReference type="NCBI Taxonomy" id="935791"/>
    <lineage>
        <taxon>Eukaryota</taxon>
        <taxon>Fungi</taxon>
        <taxon>Fungi incertae sedis</taxon>
        <taxon>Microsporidia</taxon>
        <taxon>Nematocida</taxon>
    </lineage>
</organism>
<dbReference type="VEuPathDB" id="MicrosporidiaDB:NEQG_01713"/>
<keyword evidence="6" id="KW-1185">Reference proteome</keyword>
<feature type="binding site" evidence="3">
    <location>
        <begin position="23"/>
        <end position="30"/>
    </location>
    <ligand>
        <name>GTP</name>
        <dbReference type="ChEBI" id="CHEBI:37565"/>
    </ligand>
</feature>
<dbReference type="SMART" id="SM00178">
    <property type="entry name" value="SAR"/>
    <property type="match status" value="1"/>
</dbReference>
<dbReference type="InParanoid" id="I3EGC2"/>
<dbReference type="STRING" id="935791.I3EGC2"/>
<dbReference type="AlphaFoldDB" id="I3EGC2"/>
<dbReference type="GO" id="GO:0046872">
    <property type="term" value="F:metal ion binding"/>
    <property type="evidence" value="ECO:0007669"/>
    <property type="project" value="UniProtKB-KW"/>
</dbReference>
<dbReference type="PROSITE" id="PS51417">
    <property type="entry name" value="ARF"/>
    <property type="match status" value="1"/>
</dbReference>
<dbReference type="SMART" id="SM00175">
    <property type="entry name" value="RAB"/>
    <property type="match status" value="1"/>
</dbReference>
<dbReference type="GO" id="GO:0003924">
    <property type="term" value="F:GTPase activity"/>
    <property type="evidence" value="ECO:0007669"/>
    <property type="project" value="InterPro"/>
</dbReference>
<evidence type="ECO:0000313" key="5">
    <source>
        <dbReference type="EMBL" id="EIJ88269.1"/>
    </source>
</evidence>
<feature type="binding site" evidence="3">
    <location>
        <position position="73"/>
    </location>
    <ligand>
        <name>GTP</name>
        <dbReference type="ChEBI" id="CHEBI:37565"/>
    </ligand>
</feature>
<dbReference type="PRINTS" id="PR00449">
    <property type="entry name" value="RASTRNSFRMNG"/>
</dbReference>
<dbReference type="OMA" id="IRAYWDT"/>
<accession>I3EGC2</accession>
<keyword evidence="4" id="KW-0479">Metal-binding</keyword>
<evidence type="ECO:0000256" key="1">
    <source>
        <dbReference type="ARBA" id="ARBA00022741"/>
    </source>
</evidence>
<dbReference type="InterPro" id="IPR044612">
    <property type="entry name" value="ARL2/3"/>
</dbReference>
<feature type="binding site" evidence="3">
    <location>
        <begin position="126"/>
        <end position="129"/>
    </location>
    <ligand>
        <name>GTP</name>
        <dbReference type="ChEBI" id="CHEBI:37565"/>
    </ligand>
</feature>
<dbReference type="Pfam" id="PF00025">
    <property type="entry name" value="Arf"/>
    <property type="match status" value="1"/>
</dbReference>
<evidence type="ECO:0000256" key="2">
    <source>
        <dbReference type="ARBA" id="ARBA00023134"/>
    </source>
</evidence>
<evidence type="ECO:0000256" key="3">
    <source>
        <dbReference type="PIRSR" id="PIRSR606689-1"/>
    </source>
</evidence>
<dbReference type="PROSITE" id="PS51419">
    <property type="entry name" value="RAB"/>
    <property type="match status" value="1"/>
</dbReference>
<dbReference type="InterPro" id="IPR027417">
    <property type="entry name" value="P-loop_NTPase"/>
</dbReference>
<dbReference type="Proteomes" id="UP000002872">
    <property type="component" value="Unassembled WGS sequence"/>
</dbReference>
<dbReference type="InterPro" id="IPR006689">
    <property type="entry name" value="Small_GTPase_ARF/SAR"/>
</dbReference>
<evidence type="ECO:0008006" key="7">
    <source>
        <dbReference type="Google" id="ProtNLM"/>
    </source>
</evidence>
<proteinExistence type="predicted"/>
<keyword evidence="1 3" id="KW-0547">Nucleotide-binding</keyword>
<dbReference type="Gene3D" id="3.40.50.300">
    <property type="entry name" value="P-loop containing nucleotide triphosphate hydrolases"/>
    <property type="match status" value="1"/>
</dbReference>
<dbReference type="GO" id="GO:0005525">
    <property type="term" value="F:GTP binding"/>
    <property type="evidence" value="ECO:0007669"/>
    <property type="project" value="UniProtKB-KW"/>
</dbReference>
<evidence type="ECO:0000313" key="6">
    <source>
        <dbReference type="Proteomes" id="UP000002872"/>
    </source>
</evidence>
<dbReference type="SMART" id="SM00173">
    <property type="entry name" value="RAS"/>
    <property type="match status" value="1"/>
</dbReference>
<reference evidence="5" key="1">
    <citation type="submission" date="2011-01" db="EMBL/GenBank/DDBJ databases">
        <title>The Genome Sequence of Nematocida parisii strain ERTm3.</title>
        <authorList>
            <consortium name="The Broad Institute Genome Sequencing Platform"/>
            <consortium name="The Broad Institute Genome Sequencing Center for Infectious Disease"/>
            <person name="Cuomo C."/>
            <person name="Troemel E."/>
            <person name="Young S.K."/>
            <person name="Zeng Q."/>
            <person name="Gargeya S."/>
            <person name="Fitzgerald M."/>
            <person name="Haas B."/>
            <person name="Abouelleil A."/>
            <person name="Alvarado L."/>
            <person name="Arachchi H.M."/>
            <person name="Berlin A."/>
            <person name="Chapman S.B."/>
            <person name="Gearin G."/>
            <person name="Goldberg J."/>
            <person name="Griggs A."/>
            <person name="Gujja S."/>
            <person name="Hansen M."/>
            <person name="Heiman D."/>
            <person name="Howarth C."/>
            <person name="Larimer J."/>
            <person name="Lui A."/>
            <person name="MacDonald P.J.P."/>
            <person name="McCowen C."/>
            <person name="Montmayeur A."/>
            <person name="Murphy C."/>
            <person name="Neiman D."/>
            <person name="Pearson M."/>
            <person name="Priest M."/>
            <person name="Roberts A."/>
            <person name="Saif S."/>
            <person name="Shea T."/>
            <person name="Sisk P."/>
            <person name="Stolte C."/>
            <person name="Sykes S."/>
            <person name="Wortman J."/>
            <person name="Nusbaum C."/>
            <person name="Birren B."/>
        </authorList>
    </citation>
    <scope>NUCLEOTIDE SEQUENCE</scope>
    <source>
        <strain evidence="5">ERTm3</strain>
    </source>
</reference>
<keyword evidence="2 3" id="KW-0342">GTP-binding</keyword>
<keyword evidence="4" id="KW-0460">Magnesium</keyword>
<protein>
    <recommendedName>
        <fullName evidence="7">ADP-ribosylation factor</fullName>
    </recommendedName>
</protein>
<sequence>MRFAAIIKKVLEKDRRLKIVILGPDNAGKTSLLRAYLNQNIADIKPTYGYQIVNTEMEVEKNKYEIEILDIGGQKSIRAYWDTYYSGVDGVLFVYDTYGTDEYKKIIENTVSHPTLQDTEFICASNKADDITQEETQQTKYIQITQHNPEIPRTDPGFDFMANTENISENQQNTVNKEIEIIYTSAKNKINVERVFRRLIENILKKQRNAVL</sequence>
<dbReference type="HOGENOM" id="CLU_1289255_0_0_1"/>
<feature type="binding site" evidence="4">
    <location>
        <position position="30"/>
    </location>
    <ligand>
        <name>Mg(2+)</name>
        <dbReference type="ChEBI" id="CHEBI:18420"/>
    </ligand>
</feature>
<feature type="binding site" evidence="4">
    <location>
        <position position="47"/>
    </location>
    <ligand>
        <name>Mg(2+)</name>
        <dbReference type="ChEBI" id="CHEBI:18420"/>
    </ligand>
</feature>
<name>I3EGC2_NEMP3</name>
<dbReference type="NCBIfam" id="TIGR00231">
    <property type="entry name" value="small_GTP"/>
    <property type="match status" value="1"/>
</dbReference>
<evidence type="ECO:0000256" key="4">
    <source>
        <dbReference type="PIRSR" id="PIRSR606689-2"/>
    </source>
</evidence>
<dbReference type="SMART" id="SM00177">
    <property type="entry name" value="ARF"/>
    <property type="match status" value="1"/>
</dbReference>
<dbReference type="EMBL" id="GL870879">
    <property type="protein sequence ID" value="EIJ88269.1"/>
    <property type="molecule type" value="Genomic_DNA"/>
</dbReference>
<dbReference type="OrthoDB" id="2011769at2759"/>
<dbReference type="PANTHER" id="PTHR45697">
    <property type="entry name" value="ADP-RIBOSYLATION FACTOR-LIKE PROTEIN 2-RELATED"/>
    <property type="match status" value="1"/>
</dbReference>
<dbReference type="SUPFAM" id="SSF52540">
    <property type="entry name" value="P-loop containing nucleoside triphosphate hydrolases"/>
    <property type="match status" value="1"/>
</dbReference>
<gene>
    <name evidence="5" type="ORF">NEQG_01713</name>
</gene>
<dbReference type="InterPro" id="IPR005225">
    <property type="entry name" value="Small_GTP-bd"/>
</dbReference>